<reference evidence="1" key="1">
    <citation type="journal article" date="2014" name="Int. J. Syst. Evol. Microbiol.">
        <title>Complete genome sequence of Corynebacterium casei LMG S-19264T (=DSM 44701T), isolated from a smear-ripened cheese.</title>
        <authorList>
            <consortium name="US DOE Joint Genome Institute (JGI-PGF)"/>
            <person name="Walter F."/>
            <person name="Albersmeier A."/>
            <person name="Kalinowski J."/>
            <person name="Ruckert C."/>
        </authorList>
    </citation>
    <scope>NUCLEOTIDE SEQUENCE</scope>
    <source>
        <strain evidence="1">CGMCC 1.15178</strain>
    </source>
</reference>
<name>A0A917DPE0_9BACL</name>
<organism evidence="1 2">
    <name type="scientific">Paenibacillus nasutitermitis</name>
    <dbReference type="NCBI Taxonomy" id="1652958"/>
    <lineage>
        <taxon>Bacteria</taxon>
        <taxon>Bacillati</taxon>
        <taxon>Bacillota</taxon>
        <taxon>Bacilli</taxon>
        <taxon>Bacillales</taxon>
        <taxon>Paenibacillaceae</taxon>
        <taxon>Paenibacillus</taxon>
    </lineage>
</organism>
<dbReference type="AlphaFoldDB" id="A0A917DPE0"/>
<keyword evidence="2" id="KW-1185">Reference proteome</keyword>
<dbReference type="Proteomes" id="UP000612456">
    <property type="component" value="Unassembled WGS sequence"/>
</dbReference>
<comment type="caution">
    <text evidence="1">The sequence shown here is derived from an EMBL/GenBank/DDBJ whole genome shotgun (WGS) entry which is preliminary data.</text>
</comment>
<dbReference type="EMBL" id="BMHP01000001">
    <property type="protein sequence ID" value="GGD56412.1"/>
    <property type="molecule type" value="Genomic_DNA"/>
</dbReference>
<protein>
    <submittedName>
        <fullName evidence="1">Uncharacterized protein</fullName>
    </submittedName>
</protein>
<accession>A0A917DPE0</accession>
<evidence type="ECO:0000313" key="1">
    <source>
        <dbReference type="EMBL" id="GGD56412.1"/>
    </source>
</evidence>
<evidence type="ECO:0000313" key="2">
    <source>
        <dbReference type="Proteomes" id="UP000612456"/>
    </source>
</evidence>
<sequence length="46" mass="5312">MLREWRIDWNANVICIVSGAGYKDVDRMDTMVKQSPSIPMIDVDEL</sequence>
<reference evidence="1" key="2">
    <citation type="submission" date="2020-09" db="EMBL/GenBank/DDBJ databases">
        <authorList>
            <person name="Sun Q."/>
            <person name="Zhou Y."/>
        </authorList>
    </citation>
    <scope>NUCLEOTIDE SEQUENCE</scope>
    <source>
        <strain evidence="1">CGMCC 1.15178</strain>
    </source>
</reference>
<proteinExistence type="predicted"/>
<gene>
    <name evidence="1" type="ORF">GCM10010911_12670</name>
</gene>